<evidence type="ECO:0000313" key="4">
    <source>
        <dbReference type="Proteomes" id="UP001497382"/>
    </source>
</evidence>
<protein>
    <submittedName>
        <fullName evidence="3">Uncharacterized protein</fullName>
    </submittedName>
</protein>
<feature type="transmembrane region" description="Helical" evidence="1">
    <location>
        <begin position="35"/>
        <end position="54"/>
    </location>
</feature>
<accession>A0AAV1Z4X9</accession>
<feature type="chain" id="PRO_5043438469" evidence="2">
    <location>
        <begin position="24"/>
        <end position="66"/>
    </location>
</feature>
<evidence type="ECO:0000256" key="2">
    <source>
        <dbReference type="SAM" id="SignalP"/>
    </source>
</evidence>
<dbReference type="Proteomes" id="UP001497382">
    <property type="component" value="Unassembled WGS sequence"/>
</dbReference>
<keyword evidence="1" id="KW-1133">Transmembrane helix</keyword>
<dbReference type="AlphaFoldDB" id="A0AAV1Z4X9"/>
<sequence length="66" mass="7477">MRVKAVLLTLMMLLAFIFFPGIASTVKETFDDEEIALLTGLILPLPTFSFSPFIRIGRWEILDGIF</sequence>
<gene>
    <name evidence="3" type="ORF">LARSCL_LOCUS2483</name>
</gene>
<keyword evidence="1" id="KW-0812">Transmembrane</keyword>
<comment type="caution">
    <text evidence="3">The sequence shown here is derived from an EMBL/GenBank/DDBJ whole genome shotgun (WGS) entry which is preliminary data.</text>
</comment>
<evidence type="ECO:0000256" key="1">
    <source>
        <dbReference type="SAM" id="Phobius"/>
    </source>
</evidence>
<evidence type="ECO:0000313" key="3">
    <source>
        <dbReference type="EMBL" id="CAL1265356.1"/>
    </source>
</evidence>
<keyword evidence="1" id="KW-0472">Membrane</keyword>
<keyword evidence="2" id="KW-0732">Signal</keyword>
<organism evidence="3 4">
    <name type="scientific">Larinioides sclopetarius</name>
    <dbReference type="NCBI Taxonomy" id="280406"/>
    <lineage>
        <taxon>Eukaryota</taxon>
        <taxon>Metazoa</taxon>
        <taxon>Ecdysozoa</taxon>
        <taxon>Arthropoda</taxon>
        <taxon>Chelicerata</taxon>
        <taxon>Arachnida</taxon>
        <taxon>Araneae</taxon>
        <taxon>Araneomorphae</taxon>
        <taxon>Entelegynae</taxon>
        <taxon>Araneoidea</taxon>
        <taxon>Araneidae</taxon>
        <taxon>Larinioides</taxon>
    </lineage>
</organism>
<reference evidence="3 4" key="1">
    <citation type="submission" date="2024-04" db="EMBL/GenBank/DDBJ databases">
        <authorList>
            <person name="Rising A."/>
            <person name="Reimegard J."/>
            <person name="Sonavane S."/>
            <person name="Akerstrom W."/>
            <person name="Nylinder S."/>
            <person name="Hedman E."/>
            <person name="Kallberg Y."/>
        </authorList>
    </citation>
    <scope>NUCLEOTIDE SEQUENCE [LARGE SCALE GENOMIC DNA]</scope>
</reference>
<name>A0AAV1Z4X9_9ARAC</name>
<feature type="signal peptide" evidence="2">
    <location>
        <begin position="1"/>
        <end position="23"/>
    </location>
</feature>
<proteinExistence type="predicted"/>
<dbReference type="EMBL" id="CAXIEN010000017">
    <property type="protein sequence ID" value="CAL1265356.1"/>
    <property type="molecule type" value="Genomic_DNA"/>
</dbReference>
<keyword evidence="4" id="KW-1185">Reference proteome</keyword>